<keyword evidence="3 4" id="KW-0574">Periplasm</keyword>
<dbReference type="Proteomes" id="UP001440612">
    <property type="component" value="Chromosome"/>
</dbReference>
<dbReference type="PANTHER" id="PTHR36307:SF1">
    <property type="entry name" value="FLAGELLA BASAL BODY P-RING FORMATION PROTEIN FLGA"/>
    <property type="match status" value="1"/>
</dbReference>
<keyword evidence="7" id="KW-1185">Reference proteome</keyword>
<evidence type="ECO:0000256" key="3">
    <source>
        <dbReference type="ARBA" id="ARBA00022764"/>
    </source>
</evidence>
<dbReference type="Gene3D" id="3.90.1210.10">
    <property type="entry name" value="Antifreeze-like/N-acetylneuraminic acid synthase C-terminal domain"/>
    <property type="match status" value="1"/>
</dbReference>
<keyword evidence="6" id="KW-0282">Flagellum</keyword>
<comment type="function">
    <text evidence="4">Involved in the assembly process of the P-ring formation. It may associate with FlgF on the rod constituting a structure essential for the P-ring assembly or may act as a modulator protein for the P-ring assembly.</text>
</comment>
<sequence length="138" mass="14564">MIRIGLLLSVLAGPLWADTVVAARTIPAQTTIMPSDVLLNNRDIPGGVTELNDVVGMEARVALFAGRPIRPGDIGLPAIVERNQIIPLLYQQNGLLITTEGRALGRAGPGDRIRVMNISSRSTVTAQIGADGAAYVAR</sequence>
<evidence type="ECO:0000256" key="1">
    <source>
        <dbReference type="ARBA" id="ARBA00004418"/>
    </source>
</evidence>
<feature type="signal peptide" evidence="4">
    <location>
        <begin position="1"/>
        <end position="17"/>
    </location>
</feature>
<evidence type="ECO:0000313" key="7">
    <source>
        <dbReference type="Proteomes" id="UP001440612"/>
    </source>
</evidence>
<dbReference type="Gene3D" id="2.30.30.760">
    <property type="match status" value="1"/>
</dbReference>
<evidence type="ECO:0000313" key="6">
    <source>
        <dbReference type="EMBL" id="WZC49375.1"/>
    </source>
</evidence>
<dbReference type="PANTHER" id="PTHR36307">
    <property type="entry name" value="FLAGELLA BASAL BODY P-RING FORMATION PROTEIN FLGA"/>
    <property type="match status" value="1"/>
</dbReference>
<dbReference type="Pfam" id="PF13144">
    <property type="entry name" value="ChapFlgA"/>
    <property type="match status" value="1"/>
</dbReference>
<dbReference type="RefSeq" id="WP_341367485.1">
    <property type="nucleotide sequence ID" value="NZ_CP150951.2"/>
</dbReference>
<keyword evidence="6" id="KW-0966">Cell projection</keyword>
<protein>
    <recommendedName>
        <fullName evidence="4">Flagella basal body P-ring formation protein FlgA</fullName>
    </recommendedName>
</protein>
<gene>
    <name evidence="6" type="primary">flgA</name>
    <name evidence="6" type="ORF">AABB29_01575</name>
</gene>
<keyword evidence="4" id="KW-1005">Bacterial flagellum biogenesis</keyword>
<keyword evidence="6" id="KW-0969">Cilium</keyword>
<feature type="domain" description="SAF" evidence="5">
    <location>
        <begin position="17"/>
        <end position="75"/>
    </location>
</feature>
<feature type="chain" id="PRO_5044992167" description="Flagella basal body P-ring formation protein FlgA" evidence="4">
    <location>
        <begin position="18"/>
        <end position="138"/>
    </location>
</feature>
<evidence type="ECO:0000256" key="2">
    <source>
        <dbReference type="ARBA" id="ARBA00022729"/>
    </source>
</evidence>
<keyword evidence="2 4" id="KW-0732">Signal</keyword>
<evidence type="ECO:0000259" key="5">
    <source>
        <dbReference type="SMART" id="SM00858"/>
    </source>
</evidence>
<evidence type="ECO:0000256" key="4">
    <source>
        <dbReference type="RuleBase" id="RU362063"/>
    </source>
</evidence>
<accession>A0ABZ2V5B1</accession>
<dbReference type="SMART" id="SM00858">
    <property type="entry name" value="SAF"/>
    <property type="match status" value="1"/>
</dbReference>
<dbReference type="InterPro" id="IPR013974">
    <property type="entry name" value="SAF"/>
</dbReference>
<dbReference type="InterPro" id="IPR017585">
    <property type="entry name" value="SAF_FlgA"/>
</dbReference>
<comment type="subcellular location">
    <subcellularLocation>
        <location evidence="1 4">Periplasm</location>
    </subcellularLocation>
</comment>
<reference evidence="7" key="1">
    <citation type="submission" date="2024-04" db="EMBL/GenBank/DDBJ databases">
        <title>Phylogenomic analyses of a clade within the roseobacter group suggest taxonomic reassignments of species of the genera Aestuariivita, Citreicella, Loktanella, Nautella, Pelagibaca, Ruegeria, Thalassobius, Thiobacimonas and Tropicibacter, and the proposal o.</title>
        <authorList>
            <person name="Jeon C.O."/>
        </authorList>
    </citation>
    <scope>NUCLEOTIDE SEQUENCE [LARGE SCALE GENOMIC DNA]</scope>
    <source>
        <strain evidence="7">BS5-3</strain>
    </source>
</reference>
<dbReference type="InterPro" id="IPR039246">
    <property type="entry name" value="Flagellar_FlgA"/>
</dbReference>
<dbReference type="CDD" id="cd11614">
    <property type="entry name" value="SAF_CpaB_FlgA_like"/>
    <property type="match status" value="1"/>
</dbReference>
<proteinExistence type="inferred from homology"/>
<dbReference type="EMBL" id="CP150951">
    <property type="protein sequence ID" value="WZC49375.1"/>
    <property type="molecule type" value="Genomic_DNA"/>
</dbReference>
<name>A0ABZ2V5B1_9RHOB</name>
<comment type="similarity">
    <text evidence="4">Belongs to the FlgA family.</text>
</comment>
<dbReference type="NCBIfam" id="TIGR03170">
    <property type="entry name" value="flgA_cterm"/>
    <property type="match status" value="1"/>
</dbReference>
<organism evidence="6 7">
    <name type="scientific">Yoonia phaeophyticola</name>
    <dbReference type="NCBI Taxonomy" id="3137369"/>
    <lineage>
        <taxon>Bacteria</taxon>
        <taxon>Pseudomonadati</taxon>
        <taxon>Pseudomonadota</taxon>
        <taxon>Alphaproteobacteria</taxon>
        <taxon>Rhodobacterales</taxon>
        <taxon>Paracoccaceae</taxon>
        <taxon>Yoonia</taxon>
    </lineage>
</organism>